<proteinExistence type="predicted"/>
<evidence type="ECO:0000313" key="1">
    <source>
        <dbReference type="Proteomes" id="UP000887565"/>
    </source>
</evidence>
<dbReference type="Proteomes" id="UP000887565">
    <property type="component" value="Unplaced"/>
</dbReference>
<evidence type="ECO:0000313" key="2">
    <source>
        <dbReference type="WBParaSite" id="nRc.2.0.1.t27164-RA"/>
    </source>
</evidence>
<organism evidence="1 2">
    <name type="scientific">Romanomermis culicivorax</name>
    <name type="common">Nematode worm</name>
    <dbReference type="NCBI Taxonomy" id="13658"/>
    <lineage>
        <taxon>Eukaryota</taxon>
        <taxon>Metazoa</taxon>
        <taxon>Ecdysozoa</taxon>
        <taxon>Nematoda</taxon>
        <taxon>Enoplea</taxon>
        <taxon>Dorylaimia</taxon>
        <taxon>Mermithida</taxon>
        <taxon>Mermithoidea</taxon>
        <taxon>Mermithidae</taxon>
        <taxon>Romanomermis</taxon>
    </lineage>
</organism>
<keyword evidence="1" id="KW-1185">Reference proteome</keyword>
<name>A0A915JLT2_ROMCU</name>
<reference evidence="2" key="1">
    <citation type="submission" date="2022-11" db="UniProtKB">
        <authorList>
            <consortium name="WormBaseParasite"/>
        </authorList>
    </citation>
    <scope>IDENTIFICATION</scope>
</reference>
<sequence>MERISDCNFTHHDTNPVVANFLDPDPILELRTSTPQECGSASPYHSSFRPYPAYKRPFFKSYLYCNYFKCGAQFEFMIITKIVSKNISKKSNALTGRTSRNVRRRFFRQRLFDRLTA</sequence>
<dbReference type="AlphaFoldDB" id="A0A915JLT2"/>
<protein>
    <submittedName>
        <fullName evidence="2">Uncharacterized protein</fullName>
    </submittedName>
</protein>
<dbReference type="WBParaSite" id="nRc.2.0.1.t27164-RA">
    <property type="protein sequence ID" value="nRc.2.0.1.t27164-RA"/>
    <property type="gene ID" value="nRc.2.0.1.g27164"/>
</dbReference>
<accession>A0A915JLT2</accession>